<evidence type="ECO:0000256" key="1">
    <source>
        <dbReference type="ARBA" id="ARBA00022630"/>
    </source>
</evidence>
<dbReference type="InterPro" id="IPR023048">
    <property type="entry name" value="NADH:quinone_OxRdtase_FMN_depd"/>
</dbReference>
<dbReference type="EC" id="1.6.5.-" evidence="6"/>
<dbReference type="Proteomes" id="UP000434850">
    <property type="component" value="Unassembled WGS sequence"/>
</dbReference>
<comment type="catalytic activity">
    <reaction evidence="5">
        <text>N,N-dimethyl-1,4-phenylenediamine + anthranilate + 2 NAD(+) = 2-(4-dimethylaminophenyl)diazenylbenzoate + 2 NADH + 2 H(+)</text>
        <dbReference type="Rhea" id="RHEA:55872"/>
        <dbReference type="ChEBI" id="CHEBI:15378"/>
        <dbReference type="ChEBI" id="CHEBI:15783"/>
        <dbReference type="ChEBI" id="CHEBI:16567"/>
        <dbReference type="ChEBI" id="CHEBI:57540"/>
        <dbReference type="ChEBI" id="CHEBI:57945"/>
        <dbReference type="ChEBI" id="CHEBI:71579"/>
        <dbReference type="EC" id="1.7.1.17"/>
    </reaction>
    <physiologicalReaction direction="right-to-left" evidence="5">
        <dbReference type="Rhea" id="RHEA:55874"/>
    </physiologicalReaction>
</comment>
<feature type="binding site" evidence="6">
    <location>
        <begin position="15"/>
        <end position="17"/>
    </location>
    <ligand>
        <name>FMN</name>
        <dbReference type="ChEBI" id="CHEBI:58210"/>
    </ligand>
</feature>
<feature type="binding site" evidence="6">
    <location>
        <position position="9"/>
    </location>
    <ligand>
        <name>FMN</name>
        <dbReference type="ChEBI" id="CHEBI:58210"/>
    </ligand>
</feature>
<feature type="domain" description="Flavodoxin-like fold" evidence="7">
    <location>
        <begin position="1"/>
        <end position="198"/>
    </location>
</feature>
<evidence type="ECO:0000313" key="8">
    <source>
        <dbReference type="EMBL" id="MVN91440.1"/>
    </source>
</evidence>
<evidence type="ECO:0000256" key="3">
    <source>
        <dbReference type="ARBA" id="ARBA00023002"/>
    </source>
</evidence>
<evidence type="ECO:0000259" key="7">
    <source>
        <dbReference type="Pfam" id="PF02525"/>
    </source>
</evidence>
<evidence type="ECO:0000256" key="5">
    <source>
        <dbReference type="ARBA" id="ARBA00048542"/>
    </source>
</evidence>
<dbReference type="GO" id="GO:0009055">
    <property type="term" value="F:electron transfer activity"/>
    <property type="evidence" value="ECO:0007669"/>
    <property type="project" value="UniProtKB-UniRule"/>
</dbReference>
<dbReference type="EMBL" id="WQLA01000003">
    <property type="protein sequence ID" value="MVN91440.1"/>
    <property type="molecule type" value="Genomic_DNA"/>
</dbReference>
<reference evidence="8 9" key="1">
    <citation type="submission" date="2019-12" db="EMBL/GenBank/DDBJ databases">
        <title>Mucilaginibacter sp. HME9299 genome sequencing and assembly.</title>
        <authorList>
            <person name="Kang H."/>
            <person name="Kim H."/>
            <person name="Joh K."/>
        </authorList>
    </citation>
    <scope>NUCLEOTIDE SEQUENCE [LARGE SCALE GENOMIC DNA]</scope>
    <source>
        <strain evidence="8 9">HME9299</strain>
    </source>
</reference>
<comment type="subunit">
    <text evidence="6">Homodimer.</text>
</comment>
<dbReference type="PANTHER" id="PTHR43741">
    <property type="entry name" value="FMN-DEPENDENT NADH-AZOREDUCTASE 1"/>
    <property type="match status" value="1"/>
</dbReference>
<comment type="function">
    <text evidence="6">Also exhibits azoreductase activity. Catalyzes the reductive cleavage of the azo bond in aromatic azo compounds to the corresponding amines.</text>
</comment>
<comment type="cofactor">
    <cofactor evidence="6">
        <name>FMN</name>
        <dbReference type="ChEBI" id="CHEBI:58210"/>
    </cofactor>
    <text evidence="6">Binds 1 FMN per subunit.</text>
</comment>
<dbReference type="SUPFAM" id="SSF52218">
    <property type="entry name" value="Flavoproteins"/>
    <property type="match status" value="1"/>
</dbReference>
<dbReference type="InterPro" id="IPR050104">
    <property type="entry name" value="FMN-dep_NADH:Q_OxRdtase_AzoR1"/>
</dbReference>
<comment type="caution">
    <text evidence="8">The sequence shown here is derived from an EMBL/GenBank/DDBJ whole genome shotgun (WGS) entry which is preliminary data.</text>
</comment>
<dbReference type="EC" id="1.7.1.17" evidence="6"/>
<dbReference type="HAMAP" id="MF_01216">
    <property type="entry name" value="Azoreductase_type1"/>
    <property type="match status" value="1"/>
</dbReference>
<dbReference type="Gene3D" id="3.40.50.360">
    <property type="match status" value="1"/>
</dbReference>
<comment type="similarity">
    <text evidence="6">Belongs to the azoreductase type 1 family.</text>
</comment>
<keyword evidence="4 6" id="KW-0520">NAD</keyword>
<dbReference type="AlphaFoldDB" id="A0A6I4I8A8"/>
<sequence>MKVFHIDSSVRGDWSVSKDLTRHFVQQLKEKFPDATIDHLDLAEHIPSHPTPLFIQANYAPADTRSKEMWEALAESNSLVQRMHDANVIVFGVPMHNFSIPSILKAFIDNIVRINETFAMTVDGIEGLLKDKKVYVISTRGVDFNNPHMEAMDQIKPYLRTVFGFIGMTAVEFIDVSPVQFADQEARNEAISKAKQSINVHISNLNTVG</sequence>
<dbReference type="OrthoDB" id="9805013at2"/>
<comment type="function">
    <text evidence="6">Quinone reductase that provides resistance to thiol-specific stress caused by electrophilic quinones.</text>
</comment>
<keyword evidence="3 6" id="KW-0560">Oxidoreductase</keyword>
<proteinExistence type="inferred from homology"/>
<keyword evidence="1 6" id="KW-0285">Flavoprotein</keyword>
<protein>
    <recommendedName>
        <fullName evidence="6">FMN dependent NADH:quinone oxidoreductase</fullName>
        <ecNumber evidence="6">1.6.5.-</ecNumber>
    </recommendedName>
    <alternativeName>
        <fullName evidence="6">Azo-dye reductase</fullName>
    </alternativeName>
    <alternativeName>
        <fullName evidence="6">FMN-dependent NADH-azo compound oxidoreductase</fullName>
    </alternativeName>
    <alternativeName>
        <fullName evidence="6">FMN-dependent NADH-azoreductase</fullName>
        <ecNumber evidence="6">1.7.1.17</ecNumber>
    </alternativeName>
</protein>
<organism evidence="8 9">
    <name type="scientific">Mucilaginibacter aquatilis</name>
    <dbReference type="NCBI Taxonomy" id="1517760"/>
    <lineage>
        <taxon>Bacteria</taxon>
        <taxon>Pseudomonadati</taxon>
        <taxon>Bacteroidota</taxon>
        <taxon>Sphingobacteriia</taxon>
        <taxon>Sphingobacteriales</taxon>
        <taxon>Sphingobacteriaceae</taxon>
        <taxon>Mucilaginibacter</taxon>
    </lineage>
</organism>
<keyword evidence="2 6" id="KW-0288">FMN</keyword>
<comment type="caution">
    <text evidence="6">Lacks conserved residue(s) required for the propagation of feature annotation.</text>
</comment>
<dbReference type="InterPro" id="IPR029039">
    <property type="entry name" value="Flavoprotein-like_sf"/>
</dbReference>
<evidence type="ECO:0000256" key="2">
    <source>
        <dbReference type="ARBA" id="ARBA00022643"/>
    </source>
</evidence>
<dbReference type="InterPro" id="IPR003680">
    <property type="entry name" value="Flavodoxin_fold"/>
</dbReference>
<dbReference type="GO" id="GO:0016652">
    <property type="term" value="F:oxidoreductase activity, acting on NAD(P)H as acceptor"/>
    <property type="evidence" value="ECO:0007669"/>
    <property type="project" value="UniProtKB-UniRule"/>
</dbReference>
<keyword evidence="9" id="KW-1185">Reference proteome</keyword>
<evidence type="ECO:0000313" key="9">
    <source>
        <dbReference type="Proteomes" id="UP000434850"/>
    </source>
</evidence>
<dbReference type="GO" id="GO:0010181">
    <property type="term" value="F:FMN binding"/>
    <property type="evidence" value="ECO:0007669"/>
    <property type="project" value="UniProtKB-UniRule"/>
</dbReference>
<gene>
    <name evidence="6" type="primary">azoR</name>
    <name evidence="8" type="ORF">GO816_09925</name>
</gene>
<name>A0A6I4I8A8_9SPHI</name>
<dbReference type="RefSeq" id="WP_157541666.1">
    <property type="nucleotide sequence ID" value="NZ_WQLA01000003.1"/>
</dbReference>
<evidence type="ECO:0000256" key="6">
    <source>
        <dbReference type="HAMAP-Rule" id="MF_01216"/>
    </source>
</evidence>
<dbReference type="Pfam" id="PF02525">
    <property type="entry name" value="Flavodoxin_2"/>
    <property type="match status" value="1"/>
</dbReference>
<accession>A0A6I4I8A8</accession>
<evidence type="ECO:0000256" key="4">
    <source>
        <dbReference type="ARBA" id="ARBA00023027"/>
    </source>
</evidence>
<comment type="catalytic activity">
    <reaction evidence="6">
        <text>2 a quinone + NADH + H(+) = 2 a 1,4-benzosemiquinone + NAD(+)</text>
        <dbReference type="Rhea" id="RHEA:65952"/>
        <dbReference type="ChEBI" id="CHEBI:15378"/>
        <dbReference type="ChEBI" id="CHEBI:57540"/>
        <dbReference type="ChEBI" id="CHEBI:57945"/>
        <dbReference type="ChEBI" id="CHEBI:132124"/>
        <dbReference type="ChEBI" id="CHEBI:134225"/>
    </reaction>
</comment>
<dbReference type="PANTHER" id="PTHR43741:SF4">
    <property type="entry name" value="FMN-DEPENDENT NADH:QUINONE OXIDOREDUCTASE"/>
    <property type="match status" value="1"/>
</dbReference>
<dbReference type="GO" id="GO:0016655">
    <property type="term" value="F:oxidoreductase activity, acting on NAD(P)H, quinone or similar compound as acceptor"/>
    <property type="evidence" value="ECO:0007669"/>
    <property type="project" value="InterPro"/>
</dbReference>